<feature type="compositionally biased region" description="Polar residues" evidence="1">
    <location>
        <begin position="1"/>
        <end position="14"/>
    </location>
</feature>
<feature type="compositionally biased region" description="Acidic residues" evidence="1">
    <location>
        <begin position="106"/>
        <end position="115"/>
    </location>
</feature>
<name>A0A841LH88_9SPHN</name>
<dbReference type="Proteomes" id="UP000538147">
    <property type="component" value="Unassembled WGS sequence"/>
</dbReference>
<evidence type="ECO:0000313" key="3">
    <source>
        <dbReference type="Proteomes" id="UP000538147"/>
    </source>
</evidence>
<accession>A0A841LH88</accession>
<feature type="compositionally biased region" description="Low complexity" evidence="1">
    <location>
        <begin position="175"/>
        <end position="185"/>
    </location>
</feature>
<proteinExistence type="predicted"/>
<dbReference type="EMBL" id="JACIIV010000018">
    <property type="protein sequence ID" value="MBB6228328.1"/>
    <property type="molecule type" value="Genomic_DNA"/>
</dbReference>
<feature type="region of interest" description="Disordered" evidence="1">
    <location>
        <begin position="1"/>
        <end position="20"/>
    </location>
</feature>
<reference evidence="2 3" key="1">
    <citation type="submission" date="2020-08" db="EMBL/GenBank/DDBJ databases">
        <title>Genomic Encyclopedia of Type Strains, Phase IV (KMG-IV): sequencing the most valuable type-strain genomes for metagenomic binning, comparative biology and taxonomic classification.</title>
        <authorList>
            <person name="Goeker M."/>
        </authorList>
    </citation>
    <scope>NUCLEOTIDE SEQUENCE [LARGE SCALE GENOMIC DNA]</scope>
    <source>
        <strain evidence="2 3">DSM 102189</strain>
    </source>
</reference>
<dbReference type="AlphaFoldDB" id="A0A841LH88"/>
<organism evidence="2 3">
    <name type="scientific">Polymorphobacter multimanifer</name>
    <dbReference type="NCBI Taxonomy" id="1070431"/>
    <lineage>
        <taxon>Bacteria</taxon>
        <taxon>Pseudomonadati</taxon>
        <taxon>Pseudomonadota</taxon>
        <taxon>Alphaproteobacteria</taxon>
        <taxon>Sphingomonadales</taxon>
        <taxon>Sphingosinicellaceae</taxon>
        <taxon>Polymorphobacter</taxon>
    </lineage>
</organism>
<evidence type="ECO:0000313" key="2">
    <source>
        <dbReference type="EMBL" id="MBB6228328.1"/>
    </source>
</evidence>
<feature type="region of interest" description="Disordered" evidence="1">
    <location>
        <begin position="171"/>
        <end position="196"/>
    </location>
</feature>
<feature type="region of interest" description="Disordered" evidence="1">
    <location>
        <begin position="95"/>
        <end position="158"/>
    </location>
</feature>
<dbReference type="RefSeq" id="WP_184200470.1">
    <property type="nucleotide sequence ID" value="NZ_BMOX01000045.1"/>
</dbReference>
<evidence type="ECO:0000256" key="1">
    <source>
        <dbReference type="SAM" id="MobiDB-lite"/>
    </source>
</evidence>
<sequence length="245" mass="25367">MASTPVQQLTGEQQRLNERGTTKDQVIADLLRILGHCEGDTISARLDDAAQALEVGRSTVGNTLNGHNPIGPKLLEGMYGTTGCTLPVAWIGEPADWGPITPPGADDADTPDEPAAEPNPDLAVNDALPTAAATEQHSRHSDASPPASGPEAARDPLPPTVAAALHRPEPADVQGEATAGEAAAGRVPPPPHIHPASIPAQILRATDRARRIAAAVDVIERETADASALLARLHNLRAGLLELVA</sequence>
<gene>
    <name evidence="2" type="ORF">FHS79_002513</name>
</gene>
<comment type="caution">
    <text evidence="2">The sequence shown here is derived from an EMBL/GenBank/DDBJ whole genome shotgun (WGS) entry which is preliminary data.</text>
</comment>
<protein>
    <submittedName>
        <fullName evidence="2">Uncharacterized protein</fullName>
    </submittedName>
</protein>
<keyword evidence="3" id="KW-1185">Reference proteome</keyword>